<dbReference type="GO" id="GO:0008194">
    <property type="term" value="F:UDP-glycosyltransferase activity"/>
    <property type="evidence" value="ECO:0007669"/>
    <property type="project" value="InterPro"/>
</dbReference>
<dbReference type="InterPro" id="IPR002213">
    <property type="entry name" value="UDP_glucos_trans"/>
</dbReference>
<dbReference type="SUPFAM" id="SSF53756">
    <property type="entry name" value="UDP-Glycosyltransferase/glycogen phosphorylase"/>
    <property type="match status" value="1"/>
</dbReference>
<organism evidence="2 3">
    <name type="scientific">Acidisarcina polymorpha</name>
    <dbReference type="NCBI Taxonomy" id="2211140"/>
    <lineage>
        <taxon>Bacteria</taxon>
        <taxon>Pseudomonadati</taxon>
        <taxon>Acidobacteriota</taxon>
        <taxon>Terriglobia</taxon>
        <taxon>Terriglobales</taxon>
        <taxon>Acidobacteriaceae</taxon>
        <taxon>Acidisarcina</taxon>
    </lineage>
</organism>
<dbReference type="PANTHER" id="PTHR48050">
    <property type="entry name" value="STEROL 3-BETA-GLUCOSYLTRANSFERASE"/>
    <property type="match status" value="1"/>
</dbReference>
<reference evidence="2 3" key="1">
    <citation type="journal article" date="2018" name="Front. Microbiol.">
        <title>Hydrolytic Capabilities as a Key to Environmental Success: Chitinolytic and Cellulolytic Acidobacteria From Acidic Sub-arctic Soils and Boreal Peatlands.</title>
        <authorList>
            <person name="Belova S.E."/>
            <person name="Ravin N.V."/>
            <person name="Pankratov T.A."/>
            <person name="Rakitin A.L."/>
            <person name="Ivanova A.A."/>
            <person name="Beletsky A.V."/>
            <person name="Mardanov A.V."/>
            <person name="Sinninghe Damste J.S."/>
            <person name="Dedysh S.N."/>
        </authorList>
    </citation>
    <scope>NUCLEOTIDE SEQUENCE [LARGE SCALE GENOMIC DNA]</scope>
    <source>
        <strain evidence="2 3">SBC82</strain>
    </source>
</reference>
<dbReference type="CDD" id="cd03784">
    <property type="entry name" value="GT1_Gtf-like"/>
    <property type="match status" value="1"/>
</dbReference>
<dbReference type="GO" id="GO:0016758">
    <property type="term" value="F:hexosyltransferase activity"/>
    <property type="evidence" value="ECO:0007669"/>
    <property type="project" value="UniProtKB-ARBA"/>
</dbReference>
<accession>A0A2Z5FWI3</accession>
<dbReference type="GO" id="GO:0017000">
    <property type="term" value="P:antibiotic biosynthetic process"/>
    <property type="evidence" value="ECO:0007669"/>
    <property type="project" value="UniProtKB-ARBA"/>
</dbReference>
<keyword evidence="2" id="KW-0808">Transferase</keyword>
<dbReference type="KEGG" id="abas:ACPOL_1397"/>
<gene>
    <name evidence="2" type="ORF">ACPOL_1397</name>
</gene>
<evidence type="ECO:0000313" key="3">
    <source>
        <dbReference type="Proteomes" id="UP000253606"/>
    </source>
</evidence>
<dbReference type="InterPro" id="IPR010610">
    <property type="entry name" value="EryCIII-like_C"/>
</dbReference>
<dbReference type="EMBL" id="CP030840">
    <property type="protein sequence ID" value="AXC10745.1"/>
    <property type="molecule type" value="Genomic_DNA"/>
</dbReference>
<dbReference type="Pfam" id="PF06722">
    <property type="entry name" value="EryCIII-like_C"/>
    <property type="match status" value="1"/>
</dbReference>
<dbReference type="FunFam" id="3.40.50.2000:FF:000072">
    <property type="entry name" value="Glycosyl transferase"/>
    <property type="match status" value="1"/>
</dbReference>
<dbReference type="PANTHER" id="PTHR48050:SF13">
    <property type="entry name" value="STEROL 3-BETA-GLUCOSYLTRANSFERASE UGT80A2"/>
    <property type="match status" value="1"/>
</dbReference>
<evidence type="ECO:0000313" key="2">
    <source>
        <dbReference type="EMBL" id="AXC10745.1"/>
    </source>
</evidence>
<keyword evidence="3" id="KW-1185">Reference proteome</keyword>
<sequence>MKLAIYMLPFQSHVSVLLSVAREMRRRGHEIVVLGLRDLEERVAQEVGMTFVPMCDREYPLGATRAALAPLRSMSGIAGTEFCINMLTHLCAAVLEDGPRALRESQAEALILDFSSRGMDAVAVSMDIPYVHISNAVHSDYSGNTPFWCYDWPPETTEEALARNRAGLVRLAKAAAPMHALLRSFLEEAGVDIAWSDLHALTSKLAWLTQIPPELDFKNSHWPKQLIHVGPLCQPPSMPDTNFPWHRLTGEPLIYVSFGTLQTDLFSLYEVVVKIARTKGYQIVLSTGGFPMDEKLKDIPDNLILVRFAPQVEILRQAALCITHGGVNTVLEALQCGVPLVVLPITNDQPGVAARVAYAGVGAFCRVEDLNPSNLSGLIDEVMQNPGYRARAKQLQSVLSYERSIVRAGEYIEKALASVVADHTEAAREHFAGSE</sequence>
<dbReference type="AlphaFoldDB" id="A0A2Z5FWI3"/>
<name>A0A2Z5FWI3_9BACT</name>
<dbReference type="InterPro" id="IPR050426">
    <property type="entry name" value="Glycosyltransferase_28"/>
</dbReference>
<dbReference type="RefSeq" id="WP_114206313.1">
    <property type="nucleotide sequence ID" value="NZ_CP030840.1"/>
</dbReference>
<dbReference type="Proteomes" id="UP000253606">
    <property type="component" value="Chromosome"/>
</dbReference>
<dbReference type="Gene3D" id="3.40.50.2000">
    <property type="entry name" value="Glycogen Phosphorylase B"/>
    <property type="match status" value="2"/>
</dbReference>
<proteinExistence type="predicted"/>
<feature type="domain" description="Erythromycin biosynthesis protein CIII-like C-terminal" evidence="1">
    <location>
        <begin position="294"/>
        <end position="396"/>
    </location>
</feature>
<protein>
    <submittedName>
        <fullName evidence="2">Zeaxanthin glucosyl transferase</fullName>
    </submittedName>
</protein>
<evidence type="ECO:0000259" key="1">
    <source>
        <dbReference type="Pfam" id="PF06722"/>
    </source>
</evidence>
<dbReference type="OrthoDB" id="6620093at2"/>